<name>A0A812QC52_9DINO</name>
<feature type="transmembrane region" description="Helical" evidence="1">
    <location>
        <begin position="341"/>
        <end position="361"/>
    </location>
</feature>
<feature type="transmembrane region" description="Helical" evidence="1">
    <location>
        <begin position="248"/>
        <end position="268"/>
    </location>
</feature>
<feature type="transmembrane region" description="Helical" evidence="1">
    <location>
        <begin position="540"/>
        <end position="558"/>
    </location>
</feature>
<keyword evidence="1" id="KW-1133">Transmembrane helix</keyword>
<proteinExistence type="predicted"/>
<dbReference type="Proteomes" id="UP000604046">
    <property type="component" value="Unassembled WGS sequence"/>
</dbReference>
<keyword evidence="1" id="KW-0812">Transmembrane</keyword>
<organism evidence="2 3">
    <name type="scientific">Symbiodinium natans</name>
    <dbReference type="NCBI Taxonomy" id="878477"/>
    <lineage>
        <taxon>Eukaryota</taxon>
        <taxon>Sar</taxon>
        <taxon>Alveolata</taxon>
        <taxon>Dinophyceae</taxon>
        <taxon>Suessiales</taxon>
        <taxon>Symbiodiniaceae</taxon>
        <taxon>Symbiodinium</taxon>
    </lineage>
</organism>
<gene>
    <name evidence="2" type="ORF">SNAT2548_LOCUS19722</name>
</gene>
<accession>A0A812QC52</accession>
<feature type="transmembrane region" description="Helical" evidence="1">
    <location>
        <begin position="397"/>
        <end position="415"/>
    </location>
</feature>
<comment type="caution">
    <text evidence="2">The sequence shown here is derived from an EMBL/GenBank/DDBJ whole genome shotgun (WGS) entry which is preliminary data.</text>
</comment>
<protein>
    <submittedName>
        <fullName evidence="2">Uncharacterized protein</fullName>
    </submittedName>
</protein>
<evidence type="ECO:0000313" key="2">
    <source>
        <dbReference type="EMBL" id="CAE7364406.1"/>
    </source>
</evidence>
<feature type="transmembrane region" description="Helical" evidence="1">
    <location>
        <begin position="462"/>
        <end position="488"/>
    </location>
</feature>
<dbReference type="EMBL" id="CAJNDS010002188">
    <property type="protein sequence ID" value="CAE7364406.1"/>
    <property type="molecule type" value="Genomic_DNA"/>
</dbReference>
<sequence>MAVIEEKLSKALLLPSEPHLISQGSSASIISRHSKPINSKISKPETPEISSARLSDFDDIDQMLGERVMKSAMKNSSWKRSGTHLGASMGLTSMAMSAKSVSIANILPQTIPSASDEDGPGVSLAKAQDLGISTSDQAHQIIPPNVPETPKSNASNSHAASLSNVFRHREVQLIPVSTATNGTSLRIPSDVPESHSHGGVVTAGRRLLIVFECWTRFCGLTPLVQRWIENPKDQCEDLDPRMMFLSKAYHSLVLLLSLGCIALGASNLSVCSAQPDVDCTGWPATDVAVALGAALAIASCGGLRHYFKSAQMQILITEHLKASIHLADLENQFWRQKVADGFTMVFLWMAILAVRIWMYAFQLELHEELALKIVPHAFASAALLGACYLQVACWRGVSLTIVAFARSLLGGLLDGQEARAKWREMTSCMRQASRTYQLTSAALALTTMLVSFTALFDMHQGLLLHMLPNLVVAGSLLSSLYVAASTTAHCTRLPSLVSMLDGDDEESELEYMNLSLFLSLSESGFFMWDTRVTLGVLQKFVYFSTAIVGTIGFQLNVLHF</sequence>
<reference evidence="2" key="1">
    <citation type="submission" date="2021-02" db="EMBL/GenBank/DDBJ databases">
        <authorList>
            <person name="Dougan E. K."/>
            <person name="Rhodes N."/>
            <person name="Thang M."/>
            <person name="Chan C."/>
        </authorList>
    </citation>
    <scope>NUCLEOTIDE SEQUENCE</scope>
</reference>
<feature type="transmembrane region" description="Helical" evidence="1">
    <location>
        <begin position="436"/>
        <end position="456"/>
    </location>
</feature>
<dbReference type="AlphaFoldDB" id="A0A812QC52"/>
<dbReference type="OrthoDB" id="425452at2759"/>
<keyword evidence="1" id="KW-0472">Membrane</keyword>
<evidence type="ECO:0000313" key="3">
    <source>
        <dbReference type="Proteomes" id="UP000604046"/>
    </source>
</evidence>
<evidence type="ECO:0000256" key="1">
    <source>
        <dbReference type="SAM" id="Phobius"/>
    </source>
</evidence>
<keyword evidence="3" id="KW-1185">Reference proteome</keyword>